<keyword evidence="1" id="KW-0812">Transmembrane</keyword>
<dbReference type="AlphaFoldDB" id="A0A9D4RME9"/>
<sequence length="53" mass="6234">MIQNDMSEVVQFYLKTGRVKRARTSTGLFYWIMNILIMLMFGSLIMSFIPIVK</sequence>
<evidence type="ECO:0000313" key="2">
    <source>
        <dbReference type="EMBL" id="KAH3873779.1"/>
    </source>
</evidence>
<keyword evidence="1" id="KW-0472">Membrane</keyword>
<protein>
    <submittedName>
        <fullName evidence="2">Uncharacterized protein</fullName>
    </submittedName>
</protein>
<dbReference type="EMBL" id="JAIWYP010000002">
    <property type="protein sequence ID" value="KAH3873779.1"/>
    <property type="molecule type" value="Genomic_DNA"/>
</dbReference>
<evidence type="ECO:0000313" key="3">
    <source>
        <dbReference type="Proteomes" id="UP000828390"/>
    </source>
</evidence>
<organism evidence="2 3">
    <name type="scientific">Dreissena polymorpha</name>
    <name type="common">Zebra mussel</name>
    <name type="synonym">Mytilus polymorpha</name>
    <dbReference type="NCBI Taxonomy" id="45954"/>
    <lineage>
        <taxon>Eukaryota</taxon>
        <taxon>Metazoa</taxon>
        <taxon>Spiralia</taxon>
        <taxon>Lophotrochozoa</taxon>
        <taxon>Mollusca</taxon>
        <taxon>Bivalvia</taxon>
        <taxon>Autobranchia</taxon>
        <taxon>Heteroconchia</taxon>
        <taxon>Euheterodonta</taxon>
        <taxon>Imparidentia</taxon>
        <taxon>Neoheterodontei</taxon>
        <taxon>Myida</taxon>
        <taxon>Dreissenoidea</taxon>
        <taxon>Dreissenidae</taxon>
        <taxon>Dreissena</taxon>
    </lineage>
</organism>
<reference evidence="2" key="1">
    <citation type="journal article" date="2019" name="bioRxiv">
        <title>The Genome of the Zebra Mussel, Dreissena polymorpha: A Resource for Invasive Species Research.</title>
        <authorList>
            <person name="McCartney M.A."/>
            <person name="Auch B."/>
            <person name="Kono T."/>
            <person name="Mallez S."/>
            <person name="Zhang Y."/>
            <person name="Obille A."/>
            <person name="Becker A."/>
            <person name="Abrahante J.E."/>
            <person name="Garbe J."/>
            <person name="Badalamenti J.P."/>
            <person name="Herman A."/>
            <person name="Mangelson H."/>
            <person name="Liachko I."/>
            <person name="Sullivan S."/>
            <person name="Sone E.D."/>
            <person name="Koren S."/>
            <person name="Silverstein K.A.T."/>
            <person name="Beckman K.B."/>
            <person name="Gohl D.M."/>
        </authorList>
    </citation>
    <scope>NUCLEOTIDE SEQUENCE</scope>
    <source>
        <strain evidence="2">Duluth1</strain>
        <tissue evidence="2">Whole animal</tissue>
    </source>
</reference>
<keyword evidence="1" id="KW-1133">Transmembrane helix</keyword>
<gene>
    <name evidence="2" type="ORF">DPMN_037018</name>
</gene>
<dbReference type="Proteomes" id="UP000828390">
    <property type="component" value="Unassembled WGS sequence"/>
</dbReference>
<accession>A0A9D4RME9</accession>
<keyword evidence="3" id="KW-1185">Reference proteome</keyword>
<feature type="transmembrane region" description="Helical" evidence="1">
    <location>
        <begin position="28"/>
        <end position="52"/>
    </location>
</feature>
<comment type="caution">
    <text evidence="2">The sequence shown here is derived from an EMBL/GenBank/DDBJ whole genome shotgun (WGS) entry which is preliminary data.</text>
</comment>
<name>A0A9D4RME9_DREPO</name>
<reference evidence="2" key="2">
    <citation type="submission" date="2020-11" db="EMBL/GenBank/DDBJ databases">
        <authorList>
            <person name="McCartney M.A."/>
            <person name="Auch B."/>
            <person name="Kono T."/>
            <person name="Mallez S."/>
            <person name="Becker A."/>
            <person name="Gohl D.M."/>
            <person name="Silverstein K.A.T."/>
            <person name="Koren S."/>
            <person name="Bechman K.B."/>
            <person name="Herman A."/>
            <person name="Abrahante J.E."/>
            <person name="Garbe J."/>
        </authorList>
    </citation>
    <scope>NUCLEOTIDE SEQUENCE</scope>
    <source>
        <strain evidence="2">Duluth1</strain>
        <tissue evidence="2">Whole animal</tissue>
    </source>
</reference>
<proteinExistence type="predicted"/>
<evidence type="ECO:0000256" key="1">
    <source>
        <dbReference type="SAM" id="Phobius"/>
    </source>
</evidence>